<organism evidence="5 6">
    <name type="scientific">Pseudoalteromonas spongiae</name>
    <dbReference type="NCBI Taxonomy" id="298657"/>
    <lineage>
        <taxon>Bacteria</taxon>
        <taxon>Pseudomonadati</taxon>
        <taxon>Pseudomonadota</taxon>
        <taxon>Gammaproteobacteria</taxon>
        <taxon>Alteromonadales</taxon>
        <taxon>Pseudoalteromonadaceae</taxon>
        <taxon>Pseudoalteromonas</taxon>
    </lineage>
</organism>
<keyword evidence="1" id="KW-0547">Nucleotide-binding</keyword>
<dbReference type="Proteomes" id="UP001382455">
    <property type="component" value="Unassembled WGS sequence"/>
</dbReference>
<keyword evidence="6" id="KW-1185">Reference proteome</keyword>
<proteinExistence type="predicted"/>
<dbReference type="SMART" id="SM00382">
    <property type="entry name" value="AAA"/>
    <property type="match status" value="1"/>
</dbReference>
<protein>
    <submittedName>
        <fullName evidence="5">ATP-binding cassette domain-containing protein</fullName>
    </submittedName>
</protein>
<sequence>MQTNTLKTNLLALLLSVTYSLAAMGLLLVSSWFIAAASVVGSSLNYMLPAVIIRALALIRIASGYAALLVGHSGFFKSLQTKRMALFATSLNNLSLLEQVKNSAQVEAMSTTTEQQAALWIAWVNQNAAMFITLLLLNVSVYLLIPSHLIYMLVVTIAFVLVYALLIVFGLKQVVKIAKQKTNFVTEFDDKLHSSPLWHLQTEFLDNHIQQKSSQFASTSQLLNAQQTQQKAIFYGQLCLQLFAILALYLLFKQYAGTASQNALFILVPMLLLSINDWLGKLLHSQSGLVDFIQAKQGDAEKALAATVDKQAQPSSPQITRHSQPIHALSLNNVTACSVQRLPISIEINHAGCYLFEGSSGAGKSSLLKAISGLQPFKGDISFNQQSIVQQFGKLHERIVYCGQSAPVLDGTLAENLSLGHKIEQNTLQQVLNDVNLSYLGALTQWLGTGGRQLSGGERQRLNLARALIFKPDVVLLDEPFEALDNHNIALMVRLINQLSKPRIVLIASHIVPQTLMLNQHIDIENGRVFPKENSSEEKCYG</sequence>
<feature type="transmembrane region" description="Helical" evidence="3">
    <location>
        <begin position="117"/>
        <end position="143"/>
    </location>
</feature>
<dbReference type="GO" id="GO:0005524">
    <property type="term" value="F:ATP binding"/>
    <property type="evidence" value="ECO:0007669"/>
    <property type="project" value="UniProtKB-KW"/>
</dbReference>
<dbReference type="InterPro" id="IPR003439">
    <property type="entry name" value="ABC_transporter-like_ATP-bd"/>
</dbReference>
<feature type="domain" description="ABC transporter" evidence="4">
    <location>
        <begin position="326"/>
        <end position="542"/>
    </location>
</feature>
<dbReference type="PROSITE" id="PS50893">
    <property type="entry name" value="ABC_TRANSPORTER_2"/>
    <property type="match status" value="1"/>
</dbReference>
<dbReference type="InterPro" id="IPR017871">
    <property type="entry name" value="ABC_transporter-like_CS"/>
</dbReference>
<evidence type="ECO:0000256" key="1">
    <source>
        <dbReference type="ARBA" id="ARBA00022741"/>
    </source>
</evidence>
<dbReference type="PANTHER" id="PTHR24223">
    <property type="entry name" value="ATP-BINDING CASSETTE SUB-FAMILY C"/>
    <property type="match status" value="1"/>
</dbReference>
<dbReference type="InterPro" id="IPR050173">
    <property type="entry name" value="ABC_transporter_C-like"/>
</dbReference>
<gene>
    <name evidence="5" type="ORF">WAE96_18480</name>
</gene>
<accession>A0ABU8EXG4</accession>
<keyword evidence="2 5" id="KW-0067">ATP-binding</keyword>
<comment type="caution">
    <text evidence="5">The sequence shown here is derived from an EMBL/GenBank/DDBJ whole genome shotgun (WGS) entry which is preliminary data.</text>
</comment>
<keyword evidence="3" id="KW-0812">Transmembrane</keyword>
<feature type="transmembrane region" description="Helical" evidence="3">
    <location>
        <begin position="149"/>
        <end position="171"/>
    </location>
</feature>
<name>A0ABU8EXG4_9GAMM</name>
<dbReference type="Pfam" id="PF00005">
    <property type="entry name" value="ABC_tran"/>
    <property type="match status" value="1"/>
</dbReference>
<dbReference type="EMBL" id="JBAWKS010000002">
    <property type="protein sequence ID" value="MEI4551670.1"/>
    <property type="molecule type" value="Genomic_DNA"/>
</dbReference>
<dbReference type="PROSITE" id="PS00211">
    <property type="entry name" value="ABC_TRANSPORTER_1"/>
    <property type="match status" value="1"/>
</dbReference>
<reference evidence="5 6" key="1">
    <citation type="submission" date="2023-12" db="EMBL/GenBank/DDBJ databases">
        <title>Friends and Foes: Symbiotic and Algicidal bacterial influence on Karenia brevis blooms.</title>
        <authorList>
            <person name="Fei C."/>
            <person name="Mohamed A.R."/>
            <person name="Booker A."/>
            <person name="Arshad M."/>
            <person name="Klass S."/>
            <person name="Ahn S."/>
            <person name="Gilbert P.M."/>
            <person name="Heil C.A."/>
            <person name="Martinez J.M."/>
            <person name="Amin S.A."/>
        </authorList>
    </citation>
    <scope>NUCLEOTIDE SEQUENCE [LARGE SCALE GENOMIC DNA]</scope>
    <source>
        <strain evidence="5 6">CE15</strain>
    </source>
</reference>
<evidence type="ECO:0000256" key="3">
    <source>
        <dbReference type="SAM" id="Phobius"/>
    </source>
</evidence>
<evidence type="ECO:0000313" key="6">
    <source>
        <dbReference type="Proteomes" id="UP001382455"/>
    </source>
</evidence>
<evidence type="ECO:0000259" key="4">
    <source>
        <dbReference type="PROSITE" id="PS50893"/>
    </source>
</evidence>
<feature type="transmembrane region" description="Helical" evidence="3">
    <location>
        <begin position="46"/>
        <end position="70"/>
    </location>
</feature>
<feature type="transmembrane region" description="Helical" evidence="3">
    <location>
        <begin position="232"/>
        <end position="252"/>
    </location>
</feature>
<dbReference type="PANTHER" id="PTHR24223:SF399">
    <property type="entry name" value="ABC TRANSPORTER ATNG"/>
    <property type="match status" value="1"/>
</dbReference>
<dbReference type="SUPFAM" id="SSF52540">
    <property type="entry name" value="P-loop containing nucleoside triphosphate hydrolases"/>
    <property type="match status" value="1"/>
</dbReference>
<keyword evidence="3" id="KW-1133">Transmembrane helix</keyword>
<keyword evidence="3" id="KW-0472">Membrane</keyword>
<dbReference type="RefSeq" id="WP_336436610.1">
    <property type="nucleotide sequence ID" value="NZ_JBAWKS010000002.1"/>
</dbReference>
<evidence type="ECO:0000313" key="5">
    <source>
        <dbReference type="EMBL" id="MEI4551670.1"/>
    </source>
</evidence>
<evidence type="ECO:0000256" key="2">
    <source>
        <dbReference type="ARBA" id="ARBA00022840"/>
    </source>
</evidence>
<dbReference type="InterPro" id="IPR027417">
    <property type="entry name" value="P-loop_NTPase"/>
</dbReference>
<dbReference type="InterPro" id="IPR003593">
    <property type="entry name" value="AAA+_ATPase"/>
</dbReference>
<dbReference type="Gene3D" id="3.40.50.300">
    <property type="entry name" value="P-loop containing nucleotide triphosphate hydrolases"/>
    <property type="match status" value="1"/>
</dbReference>